<sequence length="267" mass="29432">MGKGTWFDISGGIDMQIFSPAGDTALYILAVVPEIHGKQRLCLAEVTNLPVHEFSLLGSHHQVGNRIRTHRHIGKEPCEFYPFVNQEVEKLFAADYFGVIARIAKGSAKGQLFLFENLHGADDRLISTLAAAGIGCLFKAFDTDGGYKILHAQHFVGKFLVNQRAVCKCKKLTITVLFAKADNIFFADKRLPTGINEKIYAQILALFYDAVQRLVAHGRLTAIFSRPAAGTLKITGGGGVHQNRPRNVACILFLIFPLYGKSDKVFI</sequence>
<evidence type="ECO:0000313" key="1">
    <source>
        <dbReference type="EMBL" id="MPM78853.1"/>
    </source>
</evidence>
<proteinExistence type="predicted"/>
<gene>
    <name evidence="1" type="ORF">SDC9_125868</name>
</gene>
<comment type="caution">
    <text evidence="1">The sequence shown here is derived from an EMBL/GenBank/DDBJ whole genome shotgun (WGS) entry which is preliminary data.</text>
</comment>
<name>A0A645CPJ7_9ZZZZ</name>
<protein>
    <submittedName>
        <fullName evidence="1">Uncharacterized protein</fullName>
    </submittedName>
</protein>
<dbReference type="EMBL" id="VSSQ01028949">
    <property type="protein sequence ID" value="MPM78853.1"/>
    <property type="molecule type" value="Genomic_DNA"/>
</dbReference>
<organism evidence="1">
    <name type="scientific">bioreactor metagenome</name>
    <dbReference type="NCBI Taxonomy" id="1076179"/>
    <lineage>
        <taxon>unclassified sequences</taxon>
        <taxon>metagenomes</taxon>
        <taxon>ecological metagenomes</taxon>
    </lineage>
</organism>
<reference evidence="1" key="1">
    <citation type="submission" date="2019-08" db="EMBL/GenBank/DDBJ databases">
        <authorList>
            <person name="Kucharzyk K."/>
            <person name="Murdoch R.W."/>
            <person name="Higgins S."/>
            <person name="Loffler F."/>
        </authorList>
    </citation>
    <scope>NUCLEOTIDE SEQUENCE</scope>
</reference>
<accession>A0A645CPJ7</accession>
<dbReference type="AlphaFoldDB" id="A0A645CPJ7"/>